<keyword evidence="1" id="KW-0175">Coiled coil</keyword>
<dbReference type="Pfam" id="PF23639">
    <property type="entry name" value="DUF7146"/>
    <property type="match status" value="1"/>
</dbReference>
<dbReference type="EMBL" id="JAOWKW010000001">
    <property type="protein sequence ID" value="MCV2877594.1"/>
    <property type="molecule type" value="Genomic_DNA"/>
</dbReference>
<dbReference type="SUPFAM" id="SSF57783">
    <property type="entry name" value="Zinc beta-ribbon"/>
    <property type="match status" value="1"/>
</dbReference>
<dbReference type="Gene3D" id="3.90.580.10">
    <property type="entry name" value="Zinc finger, CHC2-type domain"/>
    <property type="match status" value="1"/>
</dbReference>
<feature type="domain" description="DUF7146" evidence="2">
    <location>
        <begin position="125"/>
        <end position="245"/>
    </location>
</feature>
<dbReference type="InterPro" id="IPR036977">
    <property type="entry name" value="DNA_primase_Znf_CHC2"/>
</dbReference>
<proteinExistence type="predicted"/>
<gene>
    <name evidence="3" type="ORF">OE699_01910</name>
</gene>
<name>A0ABT2ZV26_9RHOB</name>
<evidence type="ECO:0000259" key="2">
    <source>
        <dbReference type="Pfam" id="PF23639"/>
    </source>
</evidence>
<sequence>MSYPQDPRPAEANARPIFDVADMLELTIGRGHVERCGPCPVCGGTDRFSINGRKNVFNCRRCGGKGGPLDLVMFVRGVTFPQALDWLCGPRQELSAAEQAARAEKAEENKRRREAEADRHRAEVRRAATVIWGESYRADDTDVVRYLERRGIAPDMMPVMPSALRYQPDARYMVPDGSGWREIYRGPAMVAGVLDRQGWLSAVHRTWIDLSRPKGKLVLPVEGKPGETWPSKKVLGSKKGGAIRLHTPEGADTLIMAEGIETTLSAMVADAVPGAAYWCGVDLGNMAGQRKLGKGLKYAGIPDMDDAEAFLPPEWVRRLIFIQDGDSEPRLTRAKLESGLRRAMALRPGLRGQIVPVAVGQDLNDVLMGVGNE</sequence>
<dbReference type="Proteomes" id="UP001526166">
    <property type="component" value="Unassembled WGS sequence"/>
</dbReference>
<evidence type="ECO:0000313" key="3">
    <source>
        <dbReference type="EMBL" id="MCV2877594.1"/>
    </source>
</evidence>
<evidence type="ECO:0000256" key="1">
    <source>
        <dbReference type="SAM" id="Coils"/>
    </source>
</evidence>
<organism evidence="3 4">
    <name type="scientific">Sedimentimonas flavescens</name>
    <dbReference type="NCBI Taxonomy" id="2851012"/>
    <lineage>
        <taxon>Bacteria</taxon>
        <taxon>Pseudomonadati</taxon>
        <taxon>Pseudomonadota</taxon>
        <taxon>Alphaproteobacteria</taxon>
        <taxon>Rhodobacterales</taxon>
        <taxon>Rhodobacter group</taxon>
        <taxon>Sedimentimonas</taxon>
    </lineage>
</organism>
<keyword evidence="4" id="KW-1185">Reference proteome</keyword>
<comment type="caution">
    <text evidence="3">The sequence shown here is derived from an EMBL/GenBank/DDBJ whole genome shotgun (WGS) entry which is preliminary data.</text>
</comment>
<feature type="coiled-coil region" evidence="1">
    <location>
        <begin position="91"/>
        <end position="125"/>
    </location>
</feature>
<dbReference type="RefSeq" id="WP_263846879.1">
    <property type="nucleotide sequence ID" value="NZ_JAOWKW010000001.1"/>
</dbReference>
<accession>A0ABT2ZV26</accession>
<evidence type="ECO:0000313" key="4">
    <source>
        <dbReference type="Proteomes" id="UP001526166"/>
    </source>
</evidence>
<reference evidence="3 4" key="1">
    <citation type="submission" date="2022-10" db="EMBL/GenBank/DDBJ databases">
        <title>Sinirhodobacter sp. nov., isolated from ocean surface sediments.</title>
        <authorList>
            <person name="He W."/>
            <person name="Wang L."/>
            <person name="Zhang D.-F."/>
        </authorList>
    </citation>
    <scope>NUCLEOTIDE SEQUENCE [LARGE SCALE GENOMIC DNA]</scope>
    <source>
        <strain evidence="3 4">WL0115</strain>
    </source>
</reference>
<protein>
    <recommendedName>
        <fullName evidence="2">DUF7146 domain-containing protein</fullName>
    </recommendedName>
</protein>
<dbReference type="InterPro" id="IPR055570">
    <property type="entry name" value="DUF7146"/>
</dbReference>